<keyword evidence="1" id="KW-0808">Transferase</keyword>
<dbReference type="AlphaFoldDB" id="X1NAL8"/>
<reference evidence="4" key="1">
    <citation type="journal article" date="2014" name="Front. Microbiol.">
        <title>High frequency of phylogenetically diverse reductive dehalogenase-homologous genes in deep subseafloor sedimentary metagenomes.</title>
        <authorList>
            <person name="Kawai M."/>
            <person name="Futagami T."/>
            <person name="Toyoda A."/>
            <person name="Takaki Y."/>
            <person name="Nishi S."/>
            <person name="Hori S."/>
            <person name="Arai W."/>
            <person name="Tsubouchi T."/>
            <person name="Morono Y."/>
            <person name="Uchiyama I."/>
            <person name="Ito T."/>
            <person name="Fujiyama A."/>
            <person name="Inagaki F."/>
            <person name="Takami H."/>
        </authorList>
    </citation>
    <scope>NUCLEOTIDE SEQUENCE</scope>
    <source>
        <strain evidence="4">Expedition CK06-06</strain>
    </source>
</reference>
<dbReference type="SUPFAM" id="SSF53448">
    <property type="entry name" value="Nucleotide-diphospho-sugar transferases"/>
    <property type="match status" value="1"/>
</dbReference>
<comment type="caution">
    <text evidence="4">The sequence shown here is derived from an EMBL/GenBank/DDBJ whole genome shotgun (WGS) entry which is preliminary data.</text>
</comment>
<protein>
    <recommendedName>
        <fullName evidence="3">Nucleotidyl transferase domain-containing protein</fullName>
    </recommendedName>
</protein>
<dbReference type="PANTHER" id="PTHR43584:SF8">
    <property type="entry name" value="N-ACETYLMURAMATE ALPHA-1-PHOSPHATE URIDYLYLTRANSFERASE"/>
    <property type="match status" value="1"/>
</dbReference>
<keyword evidence="2" id="KW-0548">Nucleotidyltransferase</keyword>
<dbReference type="Pfam" id="PF00483">
    <property type="entry name" value="NTP_transferase"/>
    <property type="match status" value="1"/>
</dbReference>
<dbReference type="Gene3D" id="3.90.550.10">
    <property type="entry name" value="Spore Coat Polysaccharide Biosynthesis Protein SpsA, Chain A"/>
    <property type="match status" value="1"/>
</dbReference>
<organism evidence="4">
    <name type="scientific">marine sediment metagenome</name>
    <dbReference type="NCBI Taxonomy" id="412755"/>
    <lineage>
        <taxon>unclassified sequences</taxon>
        <taxon>metagenomes</taxon>
        <taxon>ecological metagenomes</taxon>
    </lineage>
</organism>
<dbReference type="InterPro" id="IPR029044">
    <property type="entry name" value="Nucleotide-diphossugar_trans"/>
</dbReference>
<sequence length="89" mass="9853">MTKNYIEAIILAGGKGTRLKSVLDDRSKPMAIIGGKPFIEWILLMLRRQGIQRAVICTGHLSETVESYFGDGKNIGMKITFARDPFPLG</sequence>
<feature type="domain" description="Nucleotidyl transferase" evidence="3">
    <location>
        <begin position="8"/>
        <end position="87"/>
    </location>
</feature>
<evidence type="ECO:0000256" key="1">
    <source>
        <dbReference type="ARBA" id="ARBA00022679"/>
    </source>
</evidence>
<dbReference type="GO" id="GO:0016779">
    <property type="term" value="F:nucleotidyltransferase activity"/>
    <property type="evidence" value="ECO:0007669"/>
    <property type="project" value="UniProtKB-KW"/>
</dbReference>
<evidence type="ECO:0000313" key="4">
    <source>
        <dbReference type="EMBL" id="GAI23875.1"/>
    </source>
</evidence>
<name>X1NAL8_9ZZZZ</name>
<feature type="non-terminal residue" evidence="4">
    <location>
        <position position="89"/>
    </location>
</feature>
<evidence type="ECO:0000256" key="2">
    <source>
        <dbReference type="ARBA" id="ARBA00022695"/>
    </source>
</evidence>
<dbReference type="InterPro" id="IPR005835">
    <property type="entry name" value="NTP_transferase_dom"/>
</dbReference>
<dbReference type="InterPro" id="IPR050065">
    <property type="entry name" value="GlmU-like"/>
</dbReference>
<proteinExistence type="predicted"/>
<accession>X1NAL8</accession>
<dbReference type="PANTHER" id="PTHR43584">
    <property type="entry name" value="NUCLEOTIDYL TRANSFERASE"/>
    <property type="match status" value="1"/>
</dbReference>
<gene>
    <name evidence="4" type="ORF">S06H3_29787</name>
</gene>
<evidence type="ECO:0000259" key="3">
    <source>
        <dbReference type="Pfam" id="PF00483"/>
    </source>
</evidence>
<dbReference type="EMBL" id="BARV01017483">
    <property type="protein sequence ID" value="GAI23875.1"/>
    <property type="molecule type" value="Genomic_DNA"/>
</dbReference>